<dbReference type="GO" id="GO:0016811">
    <property type="term" value="F:hydrolase activity, acting on carbon-nitrogen (but not peptide) bonds, in linear amides"/>
    <property type="evidence" value="ECO:0007669"/>
    <property type="project" value="TreeGrafter"/>
</dbReference>
<sequence length="274" mass="30851">MAPKIALCQYSPSSKDLEKNFQAASELVRQAAKEGADLAVLPEYTLSLPIVDEVDRWADKDNFYLKRYQKLAKELNLNLVPGTIGEYNDDGTLTNNCYYIDRLGQVLHTYKKKNLWHPERGCFTKGLDEHAVFKTEEFGNVGLLICWDLNFPEAFRSLVAQGVQTIIAPTCWTLHDAGAGVKYNKFSEKTYLSSLITTRAFENEVVIVFVNAGGPESDGWIGMSQVTMPFYGKVVDFEGGEIGVKVCEIDYSVLDVAESVYKVRKDLSSQDWHY</sequence>
<proteinExistence type="predicted"/>
<dbReference type="Gene3D" id="3.60.110.10">
    <property type="entry name" value="Carbon-nitrogen hydrolase"/>
    <property type="match status" value="1"/>
</dbReference>
<dbReference type="EMBL" id="JAOPGA020000979">
    <property type="protein sequence ID" value="KAL0483705.1"/>
    <property type="molecule type" value="Genomic_DNA"/>
</dbReference>
<dbReference type="InterPro" id="IPR003010">
    <property type="entry name" value="C-N_Hydrolase"/>
</dbReference>
<dbReference type="Proteomes" id="UP001431209">
    <property type="component" value="Unassembled WGS sequence"/>
</dbReference>
<dbReference type="AlphaFoldDB" id="A0AAW2Z416"/>
<name>A0AAW2Z416_9EUKA</name>
<keyword evidence="4" id="KW-1185">Reference proteome</keyword>
<dbReference type="PANTHER" id="PTHR43674">
    <property type="entry name" value="NITRILASE C965.09-RELATED"/>
    <property type="match status" value="1"/>
</dbReference>
<dbReference type="PROSITE" id="PS50263">
    <property type="entry name" value="CN_HYDROLASE"/>
    <property type="match status" value="1"/>
</dbReference>
<dbReference type="Pfam" id="PF00795">
    <property type="entry name" value="CN_hydrolase"/>
    <property type="match status" value="1"/>
</dbReference>
<evidence type="ECO:0000256" key="1">
    <source>
        <dbReference type="ARBA" id="ARBA00022801"/>
    </source>
</evidence>
<dbReference type="CDD" id="cd07197">
    <property type="entry name" value="nitrilase"/>
    <property type="match status" value="1"/>
</dbReference>
<evidence type="ECO:0000313" key="3">
    <source>
        <dbReference type="EMBL" id="KAL0483705.1"/>
    </source>
</evidence>
<evidence type="ECO:0000259" key="2">
    <source>
        <dbReference type="PROSITE" id="PS50263"/>
    </source>
</evidence>
<feature type="domain" description="CN hydrolase" evidence="2">
    <location>
        <begin position="3"/>
        <end position="267"/>
    </location>
</feature>
<dbReference type="SUPFAM" id="SSF56317">
    <property type="entry name" value="Carbon-nitrogen hydrolase"/>
    <property type="match status" value="1"/>
</dbReference>
<dbReference type="PANTHER" id="PTHR43674:SF16">
    <property type="entry name" value="CARBON-NITROGEN FAMILY, PUTATIVE (AFU_ORTHOLOGUE AFUA_5G02350)-RELATED"/>
    <property type="match status" value="1"/>
</dbReference>
<dbReference type="InterPro" id="IPR036526">
    <property type="entry name" value="C-N_Hydrolase_sf"/>
</dbReference>
<keyword evidence="1" id="KW-0378">Hydrolase</keyword>
<organism evidence="3 4">
    <name type="scientific">Acrasis kona</name>
    <dbReference type="NCBI Taxonomy" id="1008807"/>
    <lineage>
        <taxon>Eukaryota</taxon>
        <taxon>Discoba</taxon>
        <taxon>Heterolobosea</taxon>
        <taxon>Tetramitia</taxon>
        <taxon>Eutetramitia</taxon>
        <taxon>Acrasidae</taxon>
        <taxon>Acrasis</taxon>
    </lineage>
</organism>
<reference evidence="3 4" key="1">
    <citation type="submission" date="2024-03" db="EMBL/GenBank/DDBJ databases">
        <title>The Acrasis kona genome and developmental transcriptomes reveal deep origins of eukaryotic multicellular pathways.</title>
        <authorList>
            <person name="Sheikh S."/>
            <person name="Fu C.-J."/>
            <person name="Brown M.W."/>
            <person name="Baldauf S.L."/>
        </authorList>
    </citation>
    <scope>NUCLEOTIDE SEQUENCE [LARGE SCALE GENOMIC DNA]</scope>
    <source>
        <strain evidence="3 4">ATCC MYA-3509</strain>
    </source>
</reference>
<gene>
    <name evidence="3" type="ORF">AKO1_013972</name>
</gene>
<evidence type="ECO:0000313" key="4">
    <source>
        <dbReference type="Proteomes" id="UP001431209"/>
    </source>
</evidence>
<accession>A0AAW2Z416</accession>
<dbReference type="InterPro" id="IPR050345">
    <property type="entry name" value="Aliph_Amidase/BUP"/>
</dbReference>
<comment type="caution">
    <text evidence="3">The sequence shown here is derived from an EMBL/GenBank/DDBJ whole genome shotgun (WGS) entry which is preliminary data.</text>
</comment>
<protein>
    <submittedName>
        <fullName evidence="3">Nitrilase</fullName>
    </submittedName>
</protein>